<evidence type="ECO:0000256" key="1">
    <source>
        <dbReference type="ARBA" id="ARBA00023015"/>
    </source>
</evidence>
<dbReference type="Proteomes" id="UP000250369">
    <property type="component" value="Unassembled WGS sequence"/>
</dbReference>
<accession>A0A329MGN7</accession>
<evidence type="ECO:0000313" key="7">
    <source>
        <dbReference type="Proteomes" id="UP000250369"/>
    </source>
</evidence>
<dbReference type="PANTHER" id="PTHR43280:SF2">
    <property type="entry name" value="HTH-TYPE TRANSCRIPTIONAL REGULATOR EXSA"/>
    <property type="match status" value="1"/>
</dbReference>
<evidence type="ECO:0000256" key="2">
    <source>
        <dbReference type="ARBA" id="ARBA00023125"/>
    </source>
</evidence>
<name>A0A329MGN7_9BACL</name>
<feature type="compositionally biased region" description="Basic and acidic residues" evidence="4">
    <location>
        <begin position="207"/>
        <end position="217"/>
    </location>
</feature>
<organism evidence="6 7">
    <name type="scientific">Paenibacillus contaminans</name>
    <dbReference type="NCBI Taxonomy" id="450362"/>
    <lineage>
        <taxon>Bacteria</taxon>
        <taxon>Bacillati</taxon>
        <taxon>Bacillota</taxon>
        <taxon>Bacilli</taxon>
        <taxon>Bacillales</taxon>
        <taxon>Paenibacillaceae</taxon>
        <taxon>Paenibacillus</taxon>
    </lineage>
</organism>
<dbReference type="Gene3D" id="1.10.10.60">
    <property type="entry name" value="Homeodomain-like"/>
    <property type="match status" value="2"/>
</dbReference>
<dbReference type="Gene3D" id="2.60.120.10">
    <property type="entry name" value="Jelly Rolls"/>
    <property type="match status" value="1"/>
</dbReference>
<keyword evidence="7" id="KW-1185">Reference proteome</keyword>
<reference evidence="6 7" key="1">
    <citation type="journal article" date="2009" name="Int. J. Syst. Evol. Microbiol.">
        <title>Paenibacillus contaminans sp. nov., isolated from a contaminated laboratory plate.</title>
        <authorList>
            <person name="Chou J.H."/>
            <person name="Lee J.H."/>
            <person name="Lin M.C."/>
            <person name="Chang P.S."/>
            <person name="Arun A.B."/>
            <person name="Young C.C."/>
            <person name="Chen W.M."/>
        </authorList>
    </citation>
    <scope>NUCLEOTIDE SEQUENCE [LARGE SCALE GENOMIC DNA]</scope>
    <source>
        <strain evidence="6 7">CKOBP-6</strain>
    </source>
</reference>
<evidence type="ECO:0000256" key="3">
    <source>
        <dbReference type="ARBA" id="ARBA00023163"/>
    </source>
</evidence>
<dbReference type="InterPro" id="IPR014710">
    <property type="entry name" value="RmlC-like_jellyroll"/>
</dbReference>
<dbReference type="InterPro" id="IPR003313">
    <property type="entry name" value="AraC-bd"/>
</dbReference>
<keyword evidence="2" id="KW-0238">DNA-binding</keyword>
<gene>
    <name evidence="6" type="ORF">DQG23_23290</name>
</gene>
<dbReference type="OrthoDB" id="9803764at2"/>
<evidence type="ECO:0000313" key="6">
    <source>
        <dbReference type="EMBL" id="RAV19065.1"/>
    </source>
</evidence>
<feature type="domain" description="HTH araC/xylS-type" evidence="5">
    <location>
        <begin position="220"/>
        <end position="318"/>
    </location>
</feature>
<proteinExistence type="predicted"/>
<protein>
    <recommendedName>
        <fullName evidence="5">HTH araC/xylS-type domain-containing protein</fullName>
    </recommendedName>
</protein>
<dbReference type="SUPFAM" id="SSF46689">
    <property type="entry name" value="Homeodomain-like"/>
    <property type="match status" value="2"/>
</dbReference>
<feature type="compositionally biased region" description="Basic and acidic residues" evidence="4">
    <location>
        <begin position="178"/>
        <end position="188"/>
    </location>
</feature>
<dbReference type="EMBL" id="QMFB01000014">
    <property type="protein sequence ID" value="RAV19065.1"/>
    <property type="molecule type" value="Genomic_DNA"/>
</dbReference>
<comment type="caution">
    <text evidence="6">The sequence shown here is derived from an EMBL/GenBank/DDBJ whole genome shotgun (WGS) entry which is preliminary data.</text>
</comment>
<dbReference type="SUPFAM" id="SSF51215">
    <property type="entry name" value="Regulatory protein AraC"/>
    <property type="match status" value="1"/>
</dbReference>
<dbReference type="Pfam" id="PF12833">
    <property type="entry name" value="HTH_18"/>
    <property type="match status" value="1"/>
</dbReference>
<dbReference type="PANTHER" id="PTHR43280">
    <property type="entry name" value="ARAC-FAMILY TRANSCRIPTIONAL REGULATOR"/>
    <property type="match status" value="1"/>
</dbReference>
<evidence type="ECO:0000259" key="5">
    <source>
        <dbReference type="PROSITE" id="PS01124"/>
    </source>
</evidence>
<dbReference type="PRINTS" id="PR00032">
    <property type="entry name" value="HTHARAC"/>
</dbReference>
<dbReference type="InterPro" id="IPR018060">
    <property type="entry name" value="HTH_AraC"/>
</dbReference>
<dbReference type="InterPro" id="IPR020449">
    <property type="entry name" value="Tscrpt_reg_AraC-type_HTH"/>
</dbReference>
<dbReference type="PROSITE" id="PS01124">
    <property type="entry name" value="HTH_ARAC_FAMILY_2"/>
    <property type="match status" value="1"/>
</dbReference>
<dbReference type="Pfam" id="PF02311">
    <property type="entry name" value="AraC_binding"/>
    <property type="match status" value="1"/>
</dbReference>
<keyword evidence="1" id="KW-0805">Transcription regulation</keyword>
<feature type="region of interest" description="Disordered" evidence="4">
    <location>
        <begin position="178"/>
        <end position="217"/>
    </location>
</feature>
<keyword evidence="3" id="KW-0804">Transcription</keyword>
<dbReference type="InterPro" id="IPR037923">
    <property type="entry name" value="HTH-like"/>
</dbReference>
<sequence length="333" mass="37367">MTHFPYYQDIVLDTRGQQGKFPFAIWTYALEGSYLHHHDFAELSFVIEGHGTQTVGGVTYPLLPGTVTFLPPHQLHQFQRNPDSSLVRKYCIIFDTRLLSGTPLTSGHYNALLQFGNRVPPYVCLSAEQSVRMKHIMDDMLWENNHSEIGRSSLILAKLTEVLLLLLRAHTGEYGEGLAKETEAERAAASDGGSDPAKQDSLAQQEQRQDGRTGSADDMRDAVQYVHLHYTESLKLEQLAGRYGISPPYFSRSFKKRTGQSFLGYLHTLRIRSAISLLVSTDVQVSDVPSEVGFDSLRTFTRVFKAHTGMTPSEYRTAHRNKAPSVPVPPFHS</sequence>
<dbReference type="SMART" id="SM00342">
    <property type="entry name" value="HTH_ARAC"/>
    <property type="match status" value="1"/>
</dbReference>
<dbReference type="GO" id="GO:0043565">
    <property type="term" value="F:sequence-specific DNA binding"/>
    <property type="evidence" value="ECO:0007669"/>
    <property type="project" value="InterPro"/>
</dbReference>
<evidence type="ECO:0000256" key="4">
    <source>
        <dbReference type="SAM" id="MobiDB-lite"/>
    </source>
</evidence>
<dbReference type="InterPro" id="IPR009057">
    <property type="entry name" value="Homeodomain-like_sf"/>
</dbReference>
<dbReference type="RefSeq" id="WP_113033272.1">
    <property type="nucleotide sequence ID" value="NZ_QMFB01000014.1"/>
</dbReference>
<dbReference type="GO" id="GO:0003700">
    <property type="term" value="F:DNA-binding transcription factor activity"/>
    <property type="evidence" value="ECO:0007669"/>
    <property type="project" value="InterPro"/>
</dbReference>
<dbReference type="AlphaFoldDB" id="A0A329MGN7"/>